<keyword evidence="2" id="KW-0131">Cell cycle</keyword>
<dbReference type="EMBL" id="AP019298">
    <property type="protein sequence ID" value="BBG97457.1"/>
    <property type="molecule type" value="Genomic_DNA"/>
</dbReference>
<name>A0A4Y1R043_PRUDU</name>
<dbReference type="InterPro" id="IPR016024">
    <property type="entry name" value="ARM-type_fold"/>
</dbReference>
<feature type="domain" description="Ataxin-10" evidence="3">
    <location>
        <begin position="390"/>
        <end position="479"/>
    </location>
</feature>
<dbReference type="AlphaFoldDB" id="A0A4Y1R043"/>
<reference evidence="4" key="1">
    <citation type="journal article" date="2019" name="Science">
        <title>Mutation of a bHLH transcription factor allowed almond domestication.</title>
        <authorList>
            <person name="Sanchez-Perez R."/>
            <person name="Pavan S."/>
            <person name="Mazzeo R."/>
            <person name="Moldovan C."/>
            <person name="Aiese Cigliano R."/>
            <person name="Del Cueto J."/>
            <person name="Ricciardi F."/>
            <person name="Lotti C."/>
            <person name="Ricciardi L."/>
            <person name="Dicenta F."/>
            <person name="Lopez-Marques R.L."/>
            <person name="Lindberg Moller B."/>
        </authorList>
    </citation>
    <scope>NUCLEOTIDE SEQUENCE</scope>
</reference>
<accession>A0A4Y1R043</accession>
<dbReference type="InterPro" id="IPR011989">
    <property type="entry name" value="ARM-like"/>
</dbReference>
<organism evidence="4">
    <name type="scientific">Prunus dulcis</name>
    <name type="common">Almond</name>
    <name type="synonym">Amygdalus dulcis</name>
    <dbReference type="NCBI Taxonomy" id="3755"/>
    <lineage>
        <taxon>Eukaryota</taxon>
        <taxon>Viridiplantae</taxon>
        <taxon>Streptophyta</taxon>
        <taxon>Embryophyta</taxon>
        <taxon>Tracheophyta</taxon>
        <taxon>Spermatophyta</taxon>
        <taxon>Magnoliopsida</taxon>
        <taxon>eudicotyledons</taxon>
        <taxon>Gunneridae</taxon>
        <taxon>Pentapetalae</taxon>
        <taxon>rosids</taxon>
        <taxon>fabids</taxon>
        <taxon>Rosales</taxon>
        <taxon>Rosaceae</taxon>
        <taxon>Amygdaloideae</taxon>
        <taxon>Amygdaleae</taxon>
        <taxon>Prunus</taxon>
    </lineage>
</organism>
<dbReference type="GO" id="GO:0051301">
    <property type="term" value="P:cell division"/>
    <property type="evidence" value="ECO:0007669"/>
    <property type="project" value="UniProtKB-KW"/>
</dbReference>
<dbReference type="GO" id="GO:0005829">
    <property type="term" value="C:cytosol"/>
    <property type="evidence" value="ECO:0007669"/>
    <property type="project" value="TreeGrafter"/>
</dbReference>
<dbReference type="SUPFAM" id="SSF48371">
    <property type="entry name" value="ARM repeat"/>
    <property type="match status" value="1"/>
</dbReference>
<evidence type="ECO:0000256" key="2">
    <source>
        <dbReference type="ARBA" id="ARBA00023306"/>
    </source>
</evidence>
<evidence type="ECO:0000313" key="4">
    <source>
        <dbReference type="EMBL" id="BBG97457.1"/>
    </source>
</evidence>
<dbReference type="InterPro" id="IPR051374">
    <property type="entry name" value="Ataxin-10/CTR86_families"/>
</dbReference>
<sequence length="495" mass="54444">MDNTALQEFFVPEDVLQILLSASNSSTLIDSLETLIQVCRAADGRADLASKSILPSVVQLIQSLPYPSGRHLLTLSLKLLRNLCAGEVSNQKSFLEQSGVAIMSNVLNSANISLEPDSGVIRMGLQVLANVSLAGERHQHAIWQQLFPKEFLALARVQSRETCDPLCMVIFACCDGSPELFEKLCGDGAITIMKEIVRTTAAVGFGEDWVKLLLSRICLEGPYFSSLFSNLGFATSENVEDTEFREDLFSSEQAFFLRIVSDILNERLREITVPRDFALCVFGIFKKSVGALNCVTRGQSGLPTGTSMIDVLGYSLAVLRDVCAQKTLRGFQEDLGDAVDVLLSHGLIELILCLLRDLEPPAIIRKAIKQGEGQDGTNSGSSKPCPYKGFRRDIVAVIGNCTYQRKPVQDEIRQRDGILLLLQQCGLDEDNPFLKEWGIWCVRNLLEGNEDNKRVVTELELQGSVDAPEIAGLGLRVEASLVVLCILFWLANKIS</sequence>
<dbReference type="PANTHER" id="PTHR13255:SF0">
    <property type="entry name" value="ATAXIN-10"/>
    <property type="match status" value="1"/>
</dbReference>
<dbReference type="InterPro" id="IPR019156">
    <property type="entry name" value="Ataxin-10_domain"/>
</dbReference>
<evidence type="ECO:0000256" key="1">
    <source>
        <dbReference type="ARBA" id="ARBA00022618"/>
    </source>
</evidence>
<dbReference type="Gene3D" id="1.25.10.10">
    <property type="entry name" value="Leucine-rich Repeat Variant"/>
    <property type="match status" value="2"/>
</dbReference>
<evidence type="ECO:0000259" key="3">
    <source>
        <dbReference type="Pfam" id="PF09759"/>
    </source>
</evidence>
<protein>
    <submittedName>
        <fullName evidence="4">ARM repeat superfamily protein</fullName>
    </submittedName>
</protein>
<proteinExistence type="predicted"/>
<gene>
    <name evidence="4" type="ORF">Prudu_006595</name>
</gene>
<dbReference type="Pfam" id="PF09759">
    <property type="entry name" value="Atx10homo_assoc"/>
    <property type="match status" value="1"/>
</dbReference>
<keyword evidence="1" id="KW-0132">Cell division</keyword>
<dbReference type="PANTHER" id="PTHR13255">
    <property type="entry name" value="ATAXIN-10"/>
    <property type="match status" value="1"/>
</dbReference>